<reference evidence="3 4" key="1">
    <citation type="submission" date="2024-02" db="EMBL/GenBank/DDBJ databases">
        <title>A draft genome for the cacao thread blight pathogen Marasmius crinis-equi.</title>
        <authorList>
            <person name="Cohen S.P."/>
            <person name="Baruah I.K."/>
            <person name="Amoako-Attah I."/>
            <person name="Bukari Y."/>
            <person name="Meinhardt L.W."/>
            <person name="Bailey B.A."/>
        </authorList>
    </citation>
    <scope>NUCLEOTIDE SEQUENCE [LARGE SCALE GENOMIC DNA]</scope>
    <source>
        <strain evidence="3 4">GH-76</strain>
    </source>
</reference>
<dbReference type="InterPro" id="IPR005303">
    <property type="entry name" value="MOCOS_middle"/>
</dbReference>
<dbReference type="Pfam" id="PF03473">
    <property type="entry name" value="MOSC"/>
    <property type="match status" value="1"/>
</dbReference>
<evidence type="ECO:0000256" key="1">
    <source>
        <dbReference type="SAM" id="MobiDB-lite"/>
    </source>
</evidence>
<evidence type="ECO:0000313" key="3">
    <source>
        <dbReference type="EMBL" id="KAL0569658.1"/>
    </source>
</evidence>
<keyword evidence="4" id="KW-1185">Reference proteome</keyword>
<dbReference type="Proteomes" id="UP001465976">
    <property type="component" value="Unassembled WGS sequence"/>
</dbReference>
<feature type="region of interest" description="Disordered" evidence="1">
    <location>
        <begin position="52"/>
        <end position="71"/>
    </location>
</feature>
<evidence type="ECO:0000259" key="2">
    <source>
        <dbReference type="PROSITE" id="PS51340"/>
    </source>
</evidence>
<dbReference type="Pfam" id="PF03476">
    <property type="entry name" value="MOSC_N"/>
    <property type="match status" value="1"/>
</dbReference>
<proteinExistence type="predicted"/>
<name>A0ABR3F3R6_9AGAR</name>
<sequence length="388" mass="43630">MSFLPLEPTIYKWISYDKILEEETTTKLALACAGTLLMAWLLTSLVGFRSRKPGKGEGVSEKGQHENVDGSEENNFGYDVKVAKLLVHPIKFDRIWAVMEADSHLVITAREYPKMVLITPTVQEDEHAPYGGILNITFPEDSGCPSLLIPLRPDEDLLKTWQPNQDVDMFKTFTVDGYICQEVPGSRNGTHDPKMVSETFSTYFGRPVHLIYKGSTPRPCLPSTNYPKLDATAVYQDLYPLLFLSEEGMAEIDEETRSRVGTQKIEERWKTDKVVVERFRPNIVLRGGGAWVEDEWEEVTIGPDAQTAQNAPRILVLGKCRRCVLPNVSPDTGVKDEAVPLKVIMKFRLGVDPNYKYHACVGSWGAPLREGVVNVGDSIFVRKKLRNV</sequence>
<dbReference type="PROSITE" id="PS51340">
    <property type="entry name" value="MOSC"/>
    <property type="match status" value="1"/>
</dbReference>
<gene>
    <name evidence="3" type="ORF">V5O48_012301</name>
</gene>
<dbReference type="EMBL" id="JBAHYK010001073">
    <property type="protein sequence ID" value="KAL0569658.1"/>
    <property type="molecule type" value="Genomic_DNA"/>
</dbReference>
<dbReference type="SUPFAM" id="SSF50800">
    <property type="entry name" value="PK beta-barrel domain-like"/>
    <property type="match status" value="1"/>
</dbReference>
<dbReference type="InterPro" id="IPR011037">
    <property type="entry name" value="Pyrv_Knase-like_insert_dom_sf"/>
</dbReference>
<accession>A0ABR3F3R6</accession>
<comment type="caution">
    <text evidence="3">The sequence shown here is derived from an EMBL/GenBank/DDBJ whole genome shotgun (WGS) entry which is preliminary data.</text>
</comment>
<feature type="domain" description="MOSC" evidence="2">
    <location>
        <begin position="215"/>
        <end position="382"/>
    </location>
</feature>
<organism evidence="3 4">
    <name type="scientific">Marasmius crinis-equi</name>
    <dbReference type="NCBI Taxonomy" id="585013"/>
    <lineage>
        <taxon>Eukaryota</taxon>
        <taxon>Fungi</taxon>
        <taxon>Dikarya</taxon>
        <taxon>Basidiomycota</taxon>
        <taxon>Agaricomycotina</taxon>
        <taxon>Agaricomycetes</taxon>
        <taxon>Agaricomycetidae</taxon>
        <taxon>Agaricales</taxon>
        <taxon>Marasmiineae</taxon>
        <taxon>Marasmiaceae</taxon>
        <taxon>Marasmius</taxon>
    </lineage>
</organism>
<dbReference type="InterPro" id="IPR005302">
    <property type="entry name" value="MoCF_Sase_C"/>
</dbReference>
<feature type="compositionally biased region" description="Basic and acidic residues" evidence="1">
    <location>
        <begin position="54"/>
        <end position="68"/>
    </location>
</feature>
<evidence type="ECO:0000313" key="4">
    <source>
        <dbReference type="Proteomes" id="UP001465976"/>
    </source>
</evidence>
<dbReference type="SUPFAM" id="SSF141673">
    <property type="entry name" value="MOSC N-terminal domain-like"/>
    <property type="match status" value="1"/>
</dbReference>
<protein>
    <recommendedName>
        <fullName evidence="2">MOSC domain-containing protein</fullName>
    </recommendedName>
</protein>